<comment type="caution">
    <text evidence="3">The sequence shown here is derived from an EMBL/GenBank/DDBJ whole genome shotgun (WGS) entry which is preliminary data.</text>
</comment>
<protein>
    <submittedName>
        <fullName evidence="3">Uncharacterized protein</fullName>
    </submittedName>
</protein>
<feature type="transmembrane region" description="Helical" evidence="2">
    <location>
        <begin position="531"/>
        <end position="554"/>
    </location>
</feature>
<dbReference type="AlphaFoldDB" id="A0A427XJH8"/>
<proteinExistence type="predicted"/>
<dbReference type="GeneID" id="39586445"/>
<evidence type="ECO:0000256" key="1">
    <source>
        <dbReference type="SAM" id="MobiDB-lite"/>
    </source>
</evidence>
<keyword evidence="2" id="KW-0472">Membrane</keyword>
<dbReference type="OrthoDB" id="2548253at2759"/>
<dbReference type="EMBL" id="RSCE01000011">
    <property type="protein sequence ID" value="RSH78978.1"/>
    <property type="molecule type" value="Genomic_DNA"/>
</dbReference>
<evidence type="ECO:0000313" key="4">
    <source>
        <dbReference type="Proteomes" id="UP000279236"/>
    </source>
</evidence>
<evidence type="ECO:0000313" key="3">
    <source>
        <dbReference type="EMBL" id="RSH78978.1"/>
    </source>
</evidence>
<name>A0A427XJH8_9TREE</name>
<accession>A0A427XJH8</accession>
<feature type="region of interest" description="Disordered" evidence="1">
    <location>
        <begin position="227"/>
        <end position="253"/>
    </location>
</feature>
<feature type="transmembrane region" description="Helical" evidence="2">
    <location>
        <begin position="454"/>
        <end position="472"/>
    </location>
</feature>
<feature type="transmembrane region" description="Helical" evidence="2">
    <location>
        <begin position="478"/>
        <end position="496"/>
    </location>
</feature>
<evidence type="ECO:0000256" key="2">
    <source>
        <dbReference type="SAM" id="Phobius"/>
    </source>
</evidence>
<sequence>MGAIGTLIFGVFLWLTVPWAWKLFQYSPHSNIVVDLDSTSNKIYPLIGPDSRFDVALTVWVRKSNSDTAHPERYLPEWGGGDQANNSDAHHIALYGPTTLADALYLPEEVAVYSDIIFEDFSLASKHREVTVDFKLPLKRLFSDRLININDVRAALSLVPRDPSFLEHVANVTTVLPDGIAMLPNLDPALNVDGRLGEPGSVKRLALERLATSVPLVRFSEEFRDTDNATTVNEEEGEEKDNTLGDMDSAGPKGKLHPFLRTRSHFYLVNETRPLNSDMFKKYVSAMKRDACVHKHFGKRVASRFFCDTSETYRSIGHFGTMFDLDQGDGADTGLAYGPYLGTTPHGHYKNMRLPDDLDAVDVKLTVMLSSYKPWRLALINGLTLDQYPDAHLHNATEVELQASEDAWRMMLAPVEGTKAWTRFVLATIHFMGLGLLVIYWYTRQTTTGISQTGTMISVMGTVLVSVTEFVWEDESVWYFVVFSGLLGSGVALLQIRAVQPFTIAKEGSKWTIRRWRWTHRERATRRLDPSWLYALGVFLVTFSVFLICGKYELMLKSPSIDPAADPTPRPLHYAITVYAAAESTAMILQAIVNARSGTFAGSYALGAACQAGIMLIELVYQTPAVGQRFDTDGLALRHAIEMVIAFFVTYQAATLPRVEQVIPDEEE</sequence>
<feature type="transmembrane region" description="Helical" evidence="2">
    <location>
        <begin position="420"/>
        <end position="442"/>
    </location>
</feature>
<reference evidence="3 4" key="1">
    <citation type="submission" date="2018-11" db="EMBL/GenBank/DDBJ databases">
        <title>Genome sequence of Apiotrichum porosum DSM 27194.</title>
        <authorList>
            <person name="Aliyu H."/>
            <person name="Gorte O."/>
            <person name="Ochsenreither K."/>
        </authorList>
    </citation>
    <scope>NUCLEOTIDE SEQUENCE [LARGE SCALE GENOMIC DNA]</scope>
    <source>
        <strain evidence="3 4">DSM 27194</strain>
    </source>
</reference>
<feature type="transmembrane region" description="Helical" evidence="2">
    <location>
        <begin position="574"/>
        <end position="593"/>
    </location>
</feature>
<keyword evidence="2" id="KW-1133">Transmembrane helix</keyword>
<organism evidence="3 4">
    <name type="scientific">Apiotrichum porosum</name>
    <dbReference type="NCBI Taxonomy" id="105984"/>
    <lineage>
        <taxon>Eukaryota</taxon>
        <taxon>Fungi</taxon>
        <taxon>Dikarya</taxon>
        <taxon>Basidiomycota</taxon>
        <taxon>Agaricomycotina</taxon>
        <taxon>Tremellomycetes</taxon>
        <taxon>Trichosporonales</taxon>
        <taxon>Trichosporonaceae</taxon>
        <taxon>Apiotrichum</taxon>
    </lineage>
</organism>
<keyword evidence="4" id="KW-1185">Reference proteome</keyword>
<gene>
    <name evidence="3" type="ORF">EHS24_001902</name>
</gene>
<dbReference type="Proteomes" id="UP000279236">
    <property type="component" value="Unassembled WGS sequence"/>
</dbReference>
<dbReference type="RefSeq" id="XP_028474125.1">
    <property type="nucleotide sequence ID" value="XM_028617662.1"/>
</dbReference>
<keyword evidence="2" id="KW-0812">Transmembrane</keyword>